<evidence type="ECO:0000313" key="1">
    <source>
        <dbReference type="EMBL" id="WKK86291.2"/>
    </source>
</evidence>
<dbReference type="EMBL" id="CP129970">
    <property type="protein sequence ID" value="WKK86291.2"/>
    <property type="molecule type" value="Genomic_DNA"/>
</dbReference>
<protein>
    <submittedName>
        <fullName evidence="1">Transporter</fullName>
    </submittedName>
</protein>
<dbReference type="InterPro" id="IPR025737">
    <property type="entry name" value="FApF"/>
</dbReference>
<accession>A0AA49GGY2</accession>
<dbReference type="Proteomes" id="UP001244443">
    <property type="component" value="Chromosome"/>
</dbReference>
<dbReference type="RefSeq" id="WP_308358208.1">
    <property type="nucleotide sequence ID" value="NZ_CP129970.2"/>
</dbReference>
<dbReference type="AlphaFoldDB" id="A0AA49GGY2"/>
<sequence>MKRIIVFLIFSNYSGLLFGQYSETIATARPGAANGAGTVGKGILQFQTGIQYDEVRDVRDSMNYRLENISENLVIRFGLRERFEVSTVINHINSTEFLGDGSETLSRSGINTSLIRARTKINDHLALQVGVSTRIRSEDYKIEYLAPRFRVMYSTPFGDYAGLTTNIGTYWNGMDGRPRGFYVFSFSFALTDNMSLVAESYGDFIKSQIDNYFDIGLGYNLNKDLLIDLNGGWGTNYPFKSYFLTAGISYRIITRFRPEDMIPNEE</sequence>
<organism evidence="1 2">
    <name type="scientific">Marivirga arenosa</name>
    <dbReference type="NCBI Taxonomy" id="3059076"/>
    <lineage>
        <taxon>Bacteria</taxon>
        <taxon>Pseudomonadati</taxon>
        <taxon>Bacteroidota</taxon>
        <taxon>Cytophagia</taxon>
        <taxon>Cytophagales</taxon>
        <taxon>Marivirgaceae</taxon>
        <taxon>Marivirga</taxon>
    </lineage>
</organism>
<reference evidence="1" key="1">
    <citation type="submission" date="2023-08" db="EMBL/GenBank/DDBJ databases">
        <title>Comparative genomics and taxonomic characterization of three novel marine species of genus Marivirga.</title>
        <authorList>
            <person name="Muhammad N."/>
            <person name="Kim S.-G."/>
        </authorList>
    </citation>
    <scope>NUCLEOTIDE SEQUENCE [LARGE SCALE GENOMIC DNA]</scope>
    <source>
        <strain evidence="1">ABR2-2</strain>
    </source>
</reference>
<gene>
    <name evidence="1" type="ORF">QYS48_04805</name>
</gene>
<evidence type="ECO:0000313" key="2">
    <source>
        <dbReference type="Proteomes" id="UP001244443"/>
    </source>
</evidence>
<keyword evidence="2" id="KW-1185">Reference proteome</keyword>
<dbReference type="Pfam" id="PF13557">
    <property type="entry name" value="Phenol_MetA_deg"/>
    <property type="match status" value="1"/>
</dbReference>
<name>A0AA49GGY2_9BACT</name>
<proteinExistence type="predicted"/>